<evidence type="ECO:0000256" key="3">
    <source>
        <dbReference type="ARBA" id="ARBA00022630"/>
    </source>
</evidence>
<dbReference type="Gene3D" id="3.50.50.60">
    <property type="entry name" value="FAD/NAD(P)-binding domain"/>
    <property type="match status" value="2"/>
</dbReference>
<dbReference type="InterPro" id="IPR023753">
    <property type="entry name" value="FAD/NAD-binding_dom"/>
</dbReference>
<dbReference type="Gene3D" id="3.30.390.30">
    <property type="match status" value="1"/>
</dbReference>
<evidence type="ECO:0000256" key="4">
    <source>
        <dbReference type="ARBA" id="ARBA00022827"/>
    </source>
</evidence>
<dbReference type="RefSeq" id="WP_236399066.1">
    <property type="nucleotide sequence ID" value="NZ_JAKJHZ010000003.1"/>
</dbReference>
<comment type="cofactor">
    <cofactor evidence="1">
        <name>FAD</name>
        <dbReference type="ChEBI" id="CHEBI:57692"/>
    </cofactor>
</comment>
<protein>
    <submittedName>
        <fullName evidence="8">NAD(P)/FAD-dependent oxidoreductase</fullName>
    </submittedName>
</protein>
<dbReference type="InterPro" id="IPR050151">
    <property type="entry name" value="Class-I_Pyr_Nuc-Dis_Oxidored"/>
</dbReference>
<evidence type="ECO:0000256" key="5">
    <source>
        <dbReference type="ARBA" id="ARBA00023027"/>
    </source>
</evidence>
<sequence length="493" mass="51025">MTVTEHLYDVVVIGAGPAGENVADRVVAGGLTAVVVEQQLVGGECSYWACMPTKALLSATTSHPARTLGASDAAEQVAAALARRDRFASHWHDDDQVAWLDSAGIALLRGRARLAGRLAVDVLPADSDEPVARVTARHAVVLATGTSALVPPVPGLREVGAWTSRDAAAAQEVPASLAIVGGGVVATEMATAYADLGSAVTVLARDGVLPNLEPFASAMVVRSLEDAGVDVRLGAEVVGARRDERGVELDVGGAGTVRADEVLVAVGRRPNTHGLGLGSIGLDDGSWISVDETLRVLDRDGTLLDGGWLYAVGDVNGRALVTHQGKYQARAAGDAIVARAAGLAADDEPWGWHAATADHAAVPQVVFSHPEVAAVGVTLDQARSRGIEAVAVDFDLSATAGAALRPDGFRGQARLVVDRPRDVVVGATFAGDGVDELLHAATIAVVGEVPVKRLWHAVPAFPTVSEAWLRLLEAYGRPDSRHDLSGRPARVPA</sequence>
<dbReference type="PANTHER" id="PTHR22912:SF151">
    <property type="entry name" value="DIHYDROLIPOYL DEHYDROGENASE, MITOCHONDRIAL"/>
    <property type="match status" value="1"/>
</dbReference>
<name>A0ABS9H5Y6_9ACTN</name>
<dbReference type="Proteomes" id="UP001201161">
    <property type="component" value="Unassembled WGS sequence"/>
</dbReference>
<keyword evidence="5" id="KW-0520">NAD</keyword>
<dbReference type="InterPro" id="IPR016156">
    <property type="entry name" value="FAD/NAD-linked_Rdtase_dimer_sf"/>
</dbReference>
<dbReference type="InterPro" id="IPR004099">
    <property type="entry name" value="Pyr_nucl-diS_OxRdtase_dimer"/>
</dbReference>
<reference evidence="8 9" key="1">
    <citation type="submission" date="2022-01" db="EMBL/GenBank/DDBJ databases">
        <title>Nocardioides sp. nov., an actinomycete isolated from mining soil.</title>
        <authorList>
            <person name="Liu L."/>
        </authorList>
    </citation>
    <scope>NUCLEOTIDE SEQUENCE [LARGE SCALE GENOMIC DNA]</scope>
    <source>
        <strain evidence="8 9">KLBMP 9356</strain>
    </source>
</reference>
<evidence type="ECO:0000259" key="7">
    <source>
        <dbReference type="Pfam" id="PF07992"/>
    </source>
</evidence>
<keyword evidence="4" id="KW-0274">FAD</keyword>
<keyword evidence="3" id="KW-0285">Flavoprotein</keyword>
<evidence type="ECO:0000313" key="8">
    <source>
        <dbReference type="EMBL" id="MCF6376665.1"/>
    </source>
</evidence>
<dbReference type="SUPFAM" id="SSF55424">
    <property type="entry name" value="FAD/NAD-linked reductases, dimerisation (C-terminal) domain"/>
    <property type="match status" value="1"/>
</dbReference>
<evidence type="ECO:0000256" key="2">
    <source>
        <dbReference type="ARBA" id="ARBA00007532"/>
    </source>
</evidence>
<dbReference type="PRINTS" id="PR00368">
    <property type="entry name" value="FADPNR"/>
</dbReference>
<organism evidence="8 9">
    <name type="scientific">Nocardioides potassii</name>
    <dbReference type="NCBI Taxonomy" id="2911371"/>
    <lineage>
        <taxon>Bacteria</taxon>
        <taxon>Bacillati</taxon>
        <taxon>Actinomycetota</taxon>
        <taxon>Actinomycetes</taxon>
        <taxon>Propionibacteriales</taxon>
        <taxon>Nocardioidaceae</taxon>
        <taxon>Nocardioides</taxon>
    </lineage>
</organism>
<dbReference type="Pfam" id="PF07992">
    <property type="entry name" value="Pyr_redox_2"/>
    <property type="match status" value="1"/>
</dbReference>
<evidence type="ECO:0000259" key="6">
    <source>
        <dbReference type="Pfam" id="PF02852"/>
    </source>
</evidence>
<comment type="similarity">
    <text evidence="2">Belongs to the class-I pyridine nucleotide-disulfide oxidoreductase family.</text>
</comment>
<dbReference type="PANTHER" id="PTHR22912">
    <property type="entry name" value="DISULFIDE OXIDOREDUCTASE"/>
    <property type="match status" value="1"/>
</dbReference>
<evidence type="ECO:0000256" key="1">
    <source>
        <dbReference type="ARBA" id="ARBA00001974"/>
    </source>
</evidence>
<dbReference type="InterPro" id="IPR036188">
    <property type="entry name" value="FAD/NAD-bd_sf"/>
</dbReference>
<gene>
    <name evidence="8" type="ORF">L2K70_03535</name>
</gene>
<dbReference type="EMBL" id="JAKJHZ010000003">
    <property type="protein sequence ID" value="MCF6376665.1"/>
    <property type="molecule type" value="Genomic_DNA"/>
</dbReference>
<comment type="caution">
    <text evidence="8">The sequence shown here is derived from an EMBL/GenBank/DDBJ whole genome shotgun (WGS) entry which is preliminary data.</text>
</comment>
<proteinExistence type="inferred from homology"/>
<keyword evidence="9" id="KW-1185">Reference proteome</keyword>
<dbReference type="InterPro" id="IPR001100">
    <property type="entry name" value="Pyr_nuc-diS_OxRdtase"/>
</dbReference>
<feature type="domain" description="Pyridine nucleotide-disulphide oxidoreductase dimerisation" evidence="6">
    <location>
        <begin position="362"/>
        <end position="468"/>
    </location>
</feature>
<feature type="domain" description="FAD/NAD(P)-binding" evidence="7">
    <location>
        <begin position="8"/>
        <end position="318"/>
    </location>
</feature>
<evidence type="ECO:0000313" key="9">
    <source>
        <dbReference type="Proteomes" id="UP001201161"/>
    </source>
</evidence>
<dbReference type="SUPFAM" id="SSF51905">
    <property type="entry name" value="FAD/NAD(P)-binding domain"/>
    <property type="match status" value="1"/>
</dbReference>
<dbReference type="PIRSF" id="PIRSF000350">
    <property type="entry name" value="Mercury_reductase_MerA"/>
    <property type="match status" value="1"/>
</dbReference>
<dbReference type="Pfam" id="PF02852">
    <property type="entry name" value="Pyr_redox_dim"/>
    <property type="match status" value="1"/>
</dbReference>
<accession>A0ABS9H5Y6</accession>
<dbReference type="PRINTS" id="PR00411">
    <property type="entry name" value="PNDRDTASEI"/>
</dbReference>